<dbReference type="PANTHER" id="PTHR35826:SF5">
    <property type="entry name" value="GENE 45521-RELATED"/>
    <property type="match status" value="1"/>
</dbReference>
<accession>A0A8C4T6T3</accession>
<sequence length="181" mass="20714">MRDLLTTQNQNCYKELIEKEAYTRLAWKTKYGPQYSHEHAGRRKKVGEVSKVPAGRTILPPVMKPPEKSQVEATPPQMTQAVLDSPITLMRSVTPVTKDLIYQGISREGKGRQLYLQRRTVKNPEDKYELPLLSSWDYGWRLGDFVREVKTPINGRSAIVKNTFYARNGIFNFPASTDKLG</sequence>
<dbReference type="Proteomes" id="UP000694620">
    <property type="component" value="Chromosome 18"/>
</dbReference>
<dbReference type="Pfam" id="PF22589">
    <property type="entry name" value="SPMIP1"/>
    <property type="match status" value="1"/>
</dbReference>
<dbReference type="RefSeq" id="XP_028680358.1">
    <property type="nucleotide sequence ID" value="XM_028824525.2"/>
</dbReference>
<dbReference type="GeneTree" id="ENSGT00390000003224"/>
<evidence type="ECO:0000313" key="4">
    <source>
        <dbReference type="Proteomes" id="UP000694620"/>
    </source>
</evidence>
<keyword evidence="4" id="KW-1185">Reference proteome</keyword>
<reference evidence="3" key="2">
    <citation type="submission" date="2025-08" db="UniProtKB">
        <authorList>
            <consortium name="Ensembl"/>
        </authorList>
    </citation>
    <scope>IDENTIFICATION</scope>
</reference>
<dbReference type="PANTHER" id="PTHR35826">
    <property type="entry name" value="PROTEIN ATP6V1FNB-LIKE"/>
    <property type="match status" value="1"/>
</dbReference>
<dbReference type="Ensembl" id="ENSECRT00000027826.1">
    <property type="protein sequence ID" value="ENSECRP00000027253.1"/>
    <property type="gene ID" value="ENSECRG00000018457.1"/>
</dbReference>
<feature type="region of interest" description="Disordered" evidence="1">
    <location>
        <begin position="56"/>
        <end position="75"/>
    </location>
</feature>
<dbReference type="AlphaFoldDB" id="A0A8C4T6T3"/>
<reference evidence="3" key="1">
    <citation type="submission" date="2021-06" db="EMBL/GenBank/DDBJ databases">
        <authorList>
            <consortium name="Wellcome Sanger Institute Data Sharing"/>
        </authorList>
    </citation>
    <scope>NUCLEOTIDE SEQUENCE [LARGE SCALE GENOMIC DNA]</scope>
</reference>
<proteinExistence type="predicted"/>
<feature type="domain" description="Sperm microtubule inner protein 1 C-terminal" evidence="2">
    <location>
        <begin position="63"/>
        <end position="174"/>
    </location>
</feature>
<gene>
    <name evidence="3" type="primary">LOC114668652</name>
</gene>
<reference evidence="3" key="3">
    <citation type="submission" date="2025-09" db="UniProtKB">
        <authorList>
            <consortium name="Ensembl"/>
        </authorList>
    </citation>
    <scope>IDENTIFICATION</scope>
</reference>
<dbReference type="GeneID" id="114668652"/>
<organism evidence="3 4">
    <name type="scientific">Erpetoichthys calabaricus</name>
    <name type="common">Rope fish</name>
    <name type="synonym">Calamoichthys calabaricus</name>
    <dbReference type="NCBI Taxonomy" id="27687"/>
    <lineage>
        <taxon>Eukaryota</taxon>
        <taxon>Metazoa</taxon>
        <taxon>Chordata</taxon>
        <taxon>Craniata</taxon>
        <taxon>Vertebrata</taxon>
        <taxon>Euteleostomi</taxon>
        <taxon>Actinopterygii</taxon>
        <taxon>Polypteriformes</taxon>
        <taxon>Polypteridae</taxon>
        <taxon>Erpetoichthys</taxon>
    </lineage>
</organism>
<dbReference type="OrthoDB" id="410807at2759"/>
<evidence type="ECO:0000313" key="3">
    <source>
        <dbReference type="Ensembl" id="ENSECRP00000027253.1"/>
    </source>
</evidence>
<dbReference type="InterPro" id="IPR054323">
    <property type="entry name" value="SPMIP1_C"/>
</dbReference>
<evidence type="ECO:0000259" key="2">
    <source>
        <dbReference type="Pfam" id="PF22589"/>
    </source>
</evidence>
<protein>
    <submittedName>
        <fullName evidence="3">Si:ch211-193l2.10</fullName>
    </submittedName>
</protein>
<name>A0A8C4T6T3_ERPCA</name>
<evidence type="ECO:0000256" key="1">
    <source>
        <dbReference type="SAM" id="MobiDB-lite"/>
    </source>
</evidence>